<dbReference type="STRING" id="1172194.WQQ_29860"/>
<sequence length="302" mass="32661">MTAIRLAHFSDPHLSFTPRLSPAQRFSKRQLSVWSWAKNRGKAQQGALLSALVADVQAHAPDGVLISGDLVNFSLPGEFPAAAGWLASLGPEHSVSVVPGNHDALVAVPEEQGLGLWRRWMSNDDGRMGWPYVRERADIALIGVNSALPTPPLLASGRIGEAQLAALEARLRELGERGLCRVVMLHHPPADGAIGRRKALVDAEAFRAVIERAGAELVLHGHSRDPRFDRLRGPKGHLPCLGLPSASAEPSAHDAGARWQLLSLQRAGDGWRLHQAVRLWLPQQAAFVSAGTYVFALDRQVA</sequence>
<dbReference type="OrthoDB" id="9811542at2"/>
<dbReference type="InterPro" id="IPR004843">
    <property type="entry name" value="Calcineurin-like_PHP"/>
</dbReference>
<dbReference type="RefSeq" id="WP_007185927.1">
    <property type="nucleotide sequence ID" value="NZ_AKGD01000002.1"/>
</dbReference>
<dbReference type="PATRIC" id="fig|1172194.4.peg.2892"/>
<dbReference type="SUPFAM" id="SSF56300">
    <property type="entry name" value="Metallo-dependent phosphatases"/>
    <property type="match status" value="1"/>
</dbReference>
<feature type="domain" description="Calcineurin-like phosphoesterase" evidence="5">
    <location>
        <begin position="4"/>
        <end position="223"/>
    </location>
</feature>
<name>I7ZBZ7_9GAMM</name>
<dbReference type="GO" id="GO:0016787">
    <property type="term" value="F:hydrolase activity"/>
    <property type="evidence" value="ECO:0007669"/>
    <property type="project" value="UniProtKB-KW"/>
</dbReference>
<dbReference type="InterPro" id="IPR029052">
    <property type="entry name" value="Metallo-depent_PP-like"/>
</dbReference>
<dbReference type="InterPro" id="IPR050884">
    <property type="entry name" value="CNP_phosphodiesterase-III"/>
</dbReference>
<proteinExistence type="inferred from homology"/>
<evidence type="ECO:0000256" key="3">
    <source>
        <dbReference type="ARBA" id="ARBA00023004"/>
    </source>
</evidence>
<evidence type="ECO:0000256" key="1">
    <source>
        <dbReference type="ARBA" id="ARBA00022723"/>
    </source>
</evidence>
<protein>
    <submittedName>
        <fullName evidence="6">Metallophosphoesterase</fullName>
    </submittedName>
</protein>
<evidence type="ECO:0000259" key="5">
    <source>
        <dbReference type="Pfam" id="PF00149"/>
    </source>
</evidence>
<dbReference type="Pfam" id="PF00149">
    <property type="entry name" value="Metallophos"/>
    <property type="match status" value="1"/>
</dbReference>
<comment type="similarity">
    <text evidence="4">Belongs to the cyclic nucleotide phosphodiesterase class-III family.</text>
</comment>
<evidence type="ECO:0000313" key="6">
    <source>
        <dbReference type="EMBL" id="EIT69404.1"/>
    </source>
</evidence>
<reference evidence="6 7" key="1">
    <citation type="journal article" date="2012" name="J. Bacteriol.">
        <title>Genome Sequence of n-Alkane-Degrading Hydrocarboniphaga effusa Strain AP103T (ATCC BAA-332T).</title>
        <authorList>
            <person name="Chang H.K."/>
            <person name="Zylstra G.J."/>
            <person name="Chae J.C."/>
        </authorList>
    </citation>
    <scope>NUCLEOTIDE SEQUENCE [LARGE SCALE GENOMIC DNA]</scope>
    <source>
        <strain evidence="6 7">AP103</strain>
    </source>
</reference>
<accession>I7ZBZ7</accession>
<keyword evidence="3" id="KW-0408">Iron</keyword>
<gene>
    <name evidence="6" type="ORF">WQQ_29860</name>
</gene>
<evidence type="ECO:0000256" key="4">
    <source>
        <dbReference type="ARBA" id="ARBA00025742"/>
    </source>
</evidence>
<evidence type="ECO:0000313" key="7">
    <source>
        <dbReference type="Proteomes" id="UP000003704"/>
    </source>
</evidence>
<evidence type="ECO:0000256" key="2">
    <source>
        <dbReference type="ARBA" id="ARBA00022801"/>
    </source>
</evidence>
<dbReference type="EMBL" id="AKGD01000002">
    <property type="protein sequence ID" value="EIT69404.1"/>
    <property type="molecule type" value="Genomic_DNA"/>
</dbReference>
<keyword evidence="2" id="KW-0378">Hydrolase</keyword>
<dbReference type="Gene3D" id="3.60.21.10">
    <property type="match status" value="1"/>
</dbReference>
<keyword evidence="1" id="KW-0479">Metal-binding</keyword>
<comment type="caution">
    <text evidence="6">The sequence shown here is derived from an EMBL/GenBank/DDBJ whole genome shotgun (WGS) entry which is preliminary data.</text>
</comment>
<dbReference type="Proteomes" id="UP000003704">
    <property type="component" value="Unassembled WGS sequence"/>
</dbReference>
<keyword evidence="7" id="KW-1185">Reference proteome</keyword>
<dbReference type="AlphaFoldDB" id="I7ZBZ7"/>
<organism evidence="6 7">
    <name type="scientific">Hydrocarboniphaga effusa AP103</name>
    <dbReference type="NCBI Taxonomy" id="1172194"/>
    <lineage>
        <taxon>Bacteria</taxon>
        <taxon>Pseudomonadati</taxon>
        <taxon>Pseudomonadota</taxon>
        <taxon>Gammaproteobacteria</taxon>
        <taxon>Nevskiales</taxon>
        <taxon>Nevskiaceae</taxon>
        <taxon>Hydrocarboniphaga</taxon>
    </lineage>
</organism>
<dbReference type="PANTHER" id="PTHR42988">
    <property type="entry name" value="PHOSPHOHYDROLASE"/>
    <property type="match status" value="1"/>
</dbReference>
<dbReference type="GO" id="GO:0046872">
    <property type="term" value="F:metal ion binding"/>
    <property type="evidence" value="ECO:0007669"/>
    <property type="project" value="UniProtKB-KW"/>
</dbReference>
<dbReference type="PANTHER" id="PTHR42988:SF2">
    <property type="entry name" value="CYCLIC NUCLEOTIDE PHOSPHODIESTERASE CBUA0032-RELATED"/>
    <property type="match status" value="1"/>
</dbReference>